<name>A0A2S6H5I0_9GAMM</name>
<dbReference type="RefSeq" id="WP_104422778.1">
    <property type="nucleotide sequence ID" value="NZ_PTIY01000003.1"/>
</dbReference>
<organism evidence="1 2">
    <name type="scientific">Methylobacter tundripaludum</name>
    <dbReference type="NCBI Taxonomy" id="173365"/>
    <lineage>
        <taxon>Bacteria</taxon>
        <taxon>Pseudomonadati</taxon>
        <taxon>Pseudomonadota</taxon>
        <taxon>Gammaproteobacteria</taxon>
        <taxon>Methylococcales</taxon>
        <taxon>Methylococcaceae</taxon>
        <taxon>Methylobacter</taxon>
    </lineage>
</organism>
<evidence type="ECO:0000313" key="1">
    <source>
        <dbReference type="EMBL" id="PPK72681.1"/>
    </source>
</evidence>
<dbReference type="Proteomes" id="UP000238071">
    <property type="component" value="Unassembled WGS sequence"/>
</dbReference>
<accession>A0A2S6H5I0</accession>
<proteinExistence type="predicted"/>
<dbReference type="NCBIfam" id="TIGR01634">
    <property type="entry name" value="tail_P2_I"/>
    <property type="match status" value="1"/>
</dbReference>
<dbReference type="Pfam" id="PF09684">
    <property type="entry name" value="Tail_P2_I"/>
    <property type="match status" value="1"/>
</dbReference>
<evidence type="ECO:0000313" key="2">
    <source>
        <dbReference type="Proteomes" id="UP000238071"/>
    </source>
</evidence>
<dbReference type="AlphaFoldDB" id="A0A2S6H5I0"/>
<sequence>MSNLLPPNANQQEHALDDAISRVGSVPVDIVKLWNPQTCPVAFLPWLAWALSVDEWDETWTETQKRNTIAVSYEVHSHKGTPFAIHTALSALGYDNVTINEGTVNYYNGAHTYDGSWTYGADSAWPMFDVVLNIGSTPDEAMIQKIRDRIMRYKNARSVLRNLIFANLFYDGTWAYDGTKKYNGGVL</sequence>
<reference evidence="1 2" key="1">
    <citation type="submission" date="2018-02" db="EMBL/GenBank/DDBJ databases">
        <title>Subsurface microbial communities from deep shales in Ohio and West Virginia, USA.</title>
        <authorList>
            <person name="Wrighton K."/>
        </authorList>
    </citation>
    <scope>NUCLEOTIDE SEQUENCE [LARGE SCALE GENOMIC DNA]</scope>
    <source>
        <strain evidence="1 2">OWC-G53F</strain>
    </source>
</reference>
<gene>
    <name evidence="1" type="ORF">B0F88_103114</name>
</gene>
<protein>
    <submittedName>
        <fullName evidence="1">Phage tail P2-like protein</fullName>
    </submittedName>
</protein>
<dbReference type="InterPro" id="IPR006521">
    <property type="entry name" value="Tail_protein_I"/>
</dbReference>
<dbReference type="OrthoDB" id="90759at2"/>
<dbReference type="EMBL" id="PTIY01000003">
    <property type="protein sequence ID" value="PPK72681.1"/>
    <property type="molecule type" value="Genomic_DNA"/>
</dbReference>
<keyword evidence="2" id="KW-1185">Reference proteome</keyword>
<comment type="caution">
    <text evidence="1">The sequence shown here is derived from an EMBL/GenBank/DDBJ whole genome shotgun (WGS) entry which is preliminary data.</text>
</comment>